<dbReference type="GO" id="GO:0016539">
    <property type="term" value="P:intein-mediated protein splicing"/>
    <property type="evidence" value="ECO:0007669"/>
    <property type="project" value="InterPro"/>
</dbReference>
<name>A0A2W5UPD3_CERSP</name>
<dbReference type="PRINTS" id="PR00313">
    <property type="entry name" value="CABNDNGRPT"/>
</dbReference>
<accession>A0A2W5UPD3</accession>
<dbReference type="EMBL" id="QFQS01000001">
    <property type="protein sequence ID" value="PZQ99670.1"/>
    <property type="molecule type" value="Genomic_DNA"/>
</dbReference>
<feature type="domain" description="Hedgehog/Intein (Hint)" evidence="4">
    <location>
        <begin position="408"/>
        <end position="554"/>
    </location>
</feature>
<dbReference type="InterPro" id="IPR011049">
    <property type="entry name" value="Serralysin-like_metalloprot_C"/>
</dbReference>
<evidence type="ECO:0000256" key="2">
    <source>
        <dbReference type="ARBA" id="ARBA00022525"/>
    </source>
</evidence>
<dbReference type="PROSITE" id="PS00330">
    <property type="entry name" value="HEMOLYSIN_CALCIUM"/>
    <property type="match status" value="6"/>
</dbReference>
<dbReference type="Proteomes" id="UP000248975">
    <property type="component" value="Unassembled WGS sequence"/>
</dbReference>
<dbReference type="InterPro" id="IPR050557">
    <property type="entry name" value="RTX_toxin/Mannuronan_C5-epim"/>
</dbReference>
<sequence>MSNSGINKPGVNAEGATAGADQVKLAAAASPDCGENVVTPVRDGIVSGTNGADFITVDYTGDPDGDRIDHNDSLKNFIDTPFESDIPSSFFADPGGTPLNNNRDAVLGKDGNDTIWSSSSDDVVYGGNGNDDIVGADGNDVLVGDGGNDAIYGGSGMDRLFGGTGRDYLEGGADRDRLFGGRDTDTLYGGDGNDDLYGGDNSDLLSGDKGDDLLDGGDANDTLLGGDGKDTLHGGNGLDLLYGGRGDDLVYGGDCDDTIDGGDGNDSLYGGGGSDFITAGYGDDLVEGGDGDDRILGEDGNDILYGGKGTDYVEGQAGNDTLYGGEGNDRLYGGDDADVFFGGNGDQIYGGTGGYDYDRLDFSELYKVQVVDKRPDSDGNGYDGRVNILDSKGNITGTFTFQNIEVVPCFTPGTVIATPRGEVPVEDLVPGDRVITRDNGLQEIRWTGRKTLTWQQLASNGHIRPILIRQGSLGHDLPERDMMVSPNHRMLVANERTALYFDEHEVLVAAKHLINNRDIKEVQSLGTTYLHIMFDRHEVVLANGAWTESFQPGDYSLKGVGNAQRQEIFDLFPELRSREGREDYVAARRTLKRHEAVLLNR</sequence>
<dbReference type="PANTHER" id="PTHR38340:SF1">
    <property type="entry name" value="S-LAYER PROTEIN"/>
    <property type="match status" value="1"/>
</dbReference>
<dbReference type="AlphaFoldDB" id="A0A2W5UPD3"/>
<dbReference type="PANTHER" id="PTHR38340">
    <property type="entry name" value="S-LAYER PROTEIN"/>
    <property type="match status" value="1"/>
</dbReference>
<dbReference type="InterPro" id="IPR001343">
    <property type="entry name" value="Hemolysn_Ca-bd"/>
</dbReference>
<dbReference type="Gene3D" id="2.150.10.10">
    <property type="entry name" value="Serralysin-like metalloprotease, C-terminal"/>
    <property type="match status" value="4"/>
</dbReference>
<dbReference type="SUPFAM" id="SSF51294">
    <property type="entry name" value="Hedgehog/intein (Hint) domain"/>
    <property type="match status" value="1"/>
</dbReference>
<organism evidence="5 6">
    <name type="scientific">Cereibacter sphaeroides</name>
    <name type="common">Rhodobacter sphaeroides</name>
    <dbReference type="NCBI Taxonomy" id="1063"/>
    <lineage>
        <taxon>Bacteria</taxon>
        <taxon>Pseudomonadati</taxon>
        <taxon>Pseudomonadota</taxon>
        <taxon>Alphaproteobacteria</taxon>
        <taxon>Rhodobacterales</taxon>
        <taxon>Paracoccaceae</taxon>
        <taxon>Cereibacter</taxon>
    </lineage>
</organism>
<evidence type="ECO:0000259" key="4">
    <source>
        <dbReference type="Pfam" id="PF13403"/>
    </source>
</evidence>
<dbReference type="Pfam" id="PF13403">
    <property type="entry name" value="Hint_2"/>
    <property type="match status" value="1"/>
</dbReference>
<reference evidence="5 6" key="1">
    <citation type="submission" date="2017-08" db="EMBL/GenBank/DDBJ databases">
        <title>Infants hospitalized years apart are colonized by the same room-sourced microbial strains.</title>
        <authorList>
            <person name="Brooks B."/>
            <person name="Olm M.R."/>
            <person name="Firek B.A."/>
            <person name="Baker R."/>
            <person name="Thomas B.C."/>
            <person name="Morowitz M.J."/>
            <person name="Banfield J.F."/>
        </authorList>
    </citation>
    <scope>NUCLEOTIDE SEQUENCE [LARGE SCALE GENOMIC DNA]</scope>
    <source>
        <strain evidence="5">S2_003_000_R2_11</strain>
    </source>
</reference>
<dbReference type="SUPFAM" id="SSF51120">
    <property type="entry name" value="beta-Roll"/>
    <property type="match status" value="2"/>
</dbReference>
<feature type="region of interest" description="Disordered" evidence="3">
    <location>
        <begin position="180"/>
        <end position="202"/>
    </location>
</feature>
<dbReference type="Gene3D" id="2.170.16.10">
    <property type="entry name" value="Hedgehog/Intein (Hint) domain"/>
    <property type="match status" value="1"/>
</dbReference>
<dbReference type="Pfam" id="PF00353">
    <property type="entry name" value="HemolysinCabind"/>
    <property type="match status" value="6"/>
</dbReference>
<evidence type="ECO:0000313" key="6">
    <source>
        <dbReference type="Proteomes" id="UP000248975"/>
    </source>
</evidence>
<dbReference type="InterPro" id="IPR036844">
    <property type="entry name" value="Hint_dom_sf"/>
</dbReference>
<evidence type="ECO:0000313" key="5">
    <source>
        <dbReference type="EMBL" id="PZQ99670.1"/>
    </source>
</evidence>
<protein>
    <submittedName>
        <fullName evidence="5">Type I secretion protein</fullName>
    </submittedName>
</protein>
<gene>
    <name evidence="5" type="ORF">DI533_03135</name>
</gene>
<evidence type="ECO:0000256" key="1">
    <source>
        <dbReference type="ARBA" id="ARBA00004613"/>
    </source>
</evidence>
<dbReference type="InterPro" id="IPR006141">
    <property type="entry name" value="Intein_N"/>
</dbReference>
<dbReference type="InterPro" id="IPR028992">
    <property type="entry name" value="Hedgehog/Intein_dom"/>
</dbReference>
<dbReference type="GO" id="GO:0005509">
    <property type="term" value="F:calcium ion binding"/>
    <property type="evidence" value="ECO:0007669"/>
    <property type="project" value="InterPro"/>
</dbReference>
<comment type="subcellular location">
    <subcellularLocation>
        <location evidence="1">Secreted</location>
    </subcellularLocation>
</comment>
<proteinExistence type="predicted"/>
<comment type="caution">
    <text evidence="5">The sequence shown here is derived from an EMBL/GenBank/DDBJ whole genome shotgun (WGS) entry which is preliminary data.</text>
</comment>
<dbReference type="InterPro" id="IPR018511">
    <property type="entry name" value="Hemolysin-typ_Ca-bd_CS"/>
</dbReference>
<evidence type="ECO:0000256" key="3">
    <source>
        <dbReference type="SAM" id="MobiDB-lite"/>
    </source>
</evidence>
<dbReference type="CDD" id="cd00081">
    <property type="entry name" value="Hint"/>
    <property type="match status" value="1"/>
</dbReference>
<keyword evidence="2" id="KW-0964">Secreted</keyword>
<dbReference type="GO" id="GO:0005576">
    <property type="term" value="C:extracellular region"/>
    <property type="evidence" value="ECO:0007669"/>
    <property type="project" value="UniProtKB-SubCell"/>
</dbReference>
<dbReference type="PROSITE" id="PS50817">
    <property type="entry name" value="INTEIN_N_TER"/>
    <property type="match status" value="1"/>
</dbReference>